<dbReference type="EMBL" id="OU896715">
    <property type="protein sequence ID" value="CAG9825363.1"/>
    <property type="molecule type" value="Genomic_DNA"/>
</dbReference>
<keyword evidence="1" id="KW-0732">Signal</keyword>
<feature type="signal peptide" evidence="1">
    <location>
        <begin position="1"/>
        <end position="25"/>
    </location>
</feature>
<dbReference type="InterPro" id="IPR006170">
    <property type="entry name" value="PBP/GOBP"/>
</dbReference>
<sequence>MGVAYRNLRWLYLSVFVIMPLDFNSMNIMEAIIRNSPNRDIIKAGLGSFLNKKIHDSATVDDIVKECGKRNGGSAQESAPNRDIIKAGLTSFLNKKIHDSATVDIVKECGQEEWGQNGDIIEEGLRSFLNKKIHNSATVNDIVKKCAIEITEKSALALGVFVIMPRRQEIYEFFFNFLDIISYLPLFEPRIPSTLARVVTADEARHERIEKIKKAHDECQADPVTKADEDVMSKFFKDEPIDETKFAKHALCMNVKSGIQKENGDIDKDVVKILFSNNEKVDEIVVECGEKKGSTVEEAALALYKCFRKYDYGHEHHHHH</sequence>
<dbReference type="OrthoDB" id="6783999at2759"/>
<dbReference type="GO" id="GO:0005549">
    <property type="term" value="F:odorant binding"/>
    <property type="evidence" value="ECO:0007669"/>
    <property type="project" value="InterPro"/>
</dbReference>
<name>A0A9N9SPD4_PHACE</name>
<dbReference type="Proteomes" id="UP001153737">
    <property type="component" value="Chromosome 9"/>
</dbReference>
<dbReference type="SMART" id="SM00708">
    <property type="entry name" value="PhBP"/>
    <property type="match status" value="1"/>
</dbReference>
<dbReference type="InterPro" id="IPR036728">
    <property type="entry name" value="PBP_GOBP_sf"/>
</dbReference>
<reference evidence="2" key="1">
    <citation type="submission" date="2022-01" db="EMBL/GenBank/DDBJ databases">
        <authorList>
            <person name="King R."/>
        </authorList>
    </citation>
    <scope>NUCLEOTIDE SEQUENCE</scope>
</reference>
<dbReference type="Pfam" id="PF01395">
    <property type="entry name" value="PBP_GOBP"/>
    <property type="match status" value="1"/>
</dbReference>
<dbReference type="CDD" id="cd23992">
    <property type="entry name" value="PBP_GOBP"/>
    <property type="match status" value="1"/>
</dbReference>
<gene>
    <name evidence="2" type="ORF">PHAECO_LOCUS12661</name>
</gene>
<keyword evidence="3" id="KW-1185">Reference proteome</keyword>
<evidence type="ECO:0000313" key="2">
    <source>
        <dbReference type="EMBL" id="CAG9825363.1"/>
    </source>
</evidence>
<evidence type="ECO:0000313" key="3">
    <source>
        <dbReference type="Proteomes" id="UP001153737"/>
    </source>
</evidence>
<reference evidence="2" key="2">
    <citation type="submission" date="2022-10" db="EMBL/GenBank/DDBJ databases">
        <authorList>
            <consortium name="ENA_rothamsted_submissions"/>
            <consortium name="culmorum"/>
            <person name="King R."/>
        </authorList>
    </citation>
    <scope>NUCLEOTIDE SEQUENCE</scope>
</reference>
<dbReference type="SUPFAM" id="SSF47565">
    <property type="entry name" value="Insect pheromone/odorant-binding proteins"/>
    <property type="match status" value="1"/>
</dbReference>
<feature type="chain" id="PRO_5040392914" evidence="1">
    <location>
        <begin position="26"/>
        <end position="320"/>
    </location>
</feature>
<dbReference type="Gene3D" id="1.10.238.20">
    <property type="entry name" value="Pheromone/general odorant binding protein domain"/>
    <property type="match status" value="1"/>
</dbReference>
<organism evidence="2 3">
    <name type="scientific">Phaedon cochleariae</name>
    <name type="common">Mustard beetle</name>
    <dbReference type="NCBI Taxonomy" id="80249"/>
    <lineage>
        <taxon>Eukaryota</taxon>
        <taxon>Metazoa</taxon>
        <taxon>Ecdysozoa</taxon>
        <taxon>Arthropoda</taxon>
        <taxon>Hexapoda</taxon>
        <taxon>Insecta</taxon>
        <taxon>Pterygota</taxon>
        <taxon>Neoptera</taxon>
        <taxon>Endopterygota</taxon>
        <taxon>Coleoptera</taxon>
        <taxon>Polyphaga</taxon>
        <taxon>Cucujiformia</taxon>
        <taxon>Chrysomeloidea</taxon>
        <taxon>Chrysomelidae</taxon>
        <taxon>Chrysomelinae</taxon>
        <taxon>Chrysomelini</taxon>
        <taxon>Phaedon</taxon>
    </lineage>
</organism>
<proteinExistence type="predicted"/>
<protein>
    <submittedName>
        <fullName evidence="2">Uncharacterized protein</fullName>
    </submittedName>
</protein>
<dbReference type="AlphaFoldDB" id="A0A9N9SPD4"/>
<evidence type="ECO:0000256" key="1">
    <source>
        <dbReference type="SAM" id="SignalP"/>
    </source>
</evidence>
<accession>A0A9N9SPD4</accession>